<dbReference type="InterPro" id="IPR031107">
    <property type="entry name" value="Small_HSP"/>
</dbReference>
<protein>
    <submittedName>
        <fullName evidence="4">HSP20 family protein</fullName>
    </submittedName>
</protein>
<evidence type="ECO:0000256" key="1">
    <source>
        <dbReference type="PROSITE-ProRule" id="PRU00285"/>
    </source>
</evidence>
<dbReference type="RefSeq" id="WP_114745470.1">
    <property type="nucleotide sequence ID" value="NZ_QQAY01000004.1"/>
</dbReference>
<gene>
    <name evidence="4" type="ORF">DFR59_104227</name>
</gene>
<dbReference type="InterPro" id="IPR008978">
    <property type="entry name" value="HSP20-like_chaperone"/>
</dbReference>
<accession>A0A370GHC0</accession>
<organism evidence="4 5">
    <name type="scientific">Falsibacillus pallidus</name>
    <dbReference type="NCBI Taxonomy" id="493781"/>
    <lineage>
        <taxon>Bacteria</taxon>
        <taxon>Bacillati</taxon>
        <taxon>Bacillota</taxon>
        <taxon>Bacilli</taxon>
        <taxon>Bacillales</taxon>
        <taxon>Bacillaceae</taxon>
        <taxon>Falsibacillus</taxon>
    </lineage>
</organism>
<dbReference type="CDD" id="cd06464">
    <property type="entry name" value="ACD_sHsps-like"/>
    <property type="match status" value="1"/>
</dbReference>
<dbReference type="Proteomes" id="UP000255326">
    <property type="component" value="Unassembled WGS sequence"/>
</dbReference>
<dbReference type="EMBL" id="QQAY01000004">
    <property type="protein sequence ID" value="RDI43172.1"/>
    <property type="molecule type" value="Genomic_DNA"/>
</dbReference>
<evidence type="ECO:0000256" key="2">
    <source>
        <dbReference type="RuleBase" id="RU003616"/>
    </source>
</evidence>
<comment type="caution">
    <text evidence="4">The sequence shown here is derived from an EMBL/GenBank/DDBJ whole genome shotgun (WGS) entry which is preliminary data.</text>
</comment>
<dbReference type="InterPro" id="IPR002068">
    <property type="entry name" value="A-crystallin/Hsp20_dom"/>
</dbReference>
<name>A0A370GHC0_9BACI</name>
<dbReference type="SUPFAM" id="SSF49764">
    <property type="entry name" value="HSP20-like chaperones"/>
    <property type="match status" value="1"/>
</dbReference>
<evidence type="ECO:0000259" key="3">
    <source>
        <dbReference type="PROSITE" id="PS01031"/>
    </source>
</evidence>
<proteinExistence type="inferred from homology"/>
<evidence type="ECO:0000313" key="5">
    <source>
        <dbReference type="Proteomes" id="UP000255326"/>
    </source>
</evidence>
<dbReference type="Gene3D" id="2.60.40.790">
    <property type="match status" value="1"/>
</dbReference>
<reference evidence="4 5" key="1">
    <citation type="submission" date="2018-07" db="EMBL/GenBank/DDBJ databases">
        <title>Genomic Encyclopedia of Type Strains, Phase IV (KMG-IV): sequencing the most valuable type-strain genomes for metagenomic binning, comparative biology and taxonomic classification.</title>
        <authorList>
            <person name="Goeker M."/>
        </authorList>
    </citation>
    <scope>NUCLEOTIDE SEQUENCE [LARGE SCALE GENOMIC DNA]</scope>
    <source>
        <strain evidence="4 5">DSM 25281</strain>
    </source>
</reference>
<sequence>MDMEKLKQWLDLTKQYQSENFWHQVFDQNSTSEELFGPFPQGQQTGRKFQGPTSTFPLCDVYEKDQLLFIEVEVPGLRRDQLDIKLEDNKLVIKSTFKNFQPSIRYFKKERLNKEFEKKIHLPYDIDPRNIKSSLQQGVLTIQCPFEKKQGGVSIQIDEVDESSSPGW</sequence>
<dbReference type="PROSITE" id="PS01031">
    <property type="entry name" value="SHSP"/>
    <property type="match status" value="1"/>
</dbReference>
<dbReference type="OrthoDB" id="2861948at2"/>
<feature type="domain" description="SHSP" evidence="3">
    <location>
        <begin position="49"/>
        <end position="163"/>
    </location>
</feature>
<dbReference type="AlphaFoldDB" id="A0A370GHC0"/>
<keyword evidence="5" id="KW-1185">Reference proteome</keyword>
<dbReference type="PANTHER" id="PTHR11527">
    <property type="entry name" value="HEAT-SHOCK PROTEIN 20 FAMILY MEMBER"/>
    <property type="match status" value="1"/>
</dbReference>
<evidence type="ECO:0000313" key="4">
    <source>
        <dbReference type="EMBL" id="RDI43172.1"/>
    </source>
</evidence>
<dbReference type="Pfam" id="PF00011">
    <property type="entry name" value="HSP20"/>
    <property type="match status" value="1"/>
</dbReference>
<comment type="similarity">
    <text evidence="1 2">Belongs to the small heat shock protein (HSP20) family.</text>
</comment>